<feature type="DNA-binding region" description="Homeobox" evidence="7">
    <location>
        <begin position="186"/>
        <end position="245"/>
    </location>
</feature>
<feature type="compositionally biased region" description="Basic and acidic residues" evidence="9">
    <location>
        <begin position="1385"/>
        <end position="1398"/>
    </location>
</feature>
<feature type="region of interest" description="Disordered" evidence="9">
    <location>
        <begin position="821"/>
        <end position="893"/>
    </location>
</feature>
<dbReference type="OrthoDB" id="3501850at2759"/>
<feature type="compositionally biased region" description="Low complexity" evidence="9">
    <location>
        <begin position="1039"/>
        <end position="1056"/>
    </location>
</feature>
<dbReference type="GO" id="GO:0000978">
    <property type="term" value="F:RNA polymerase II cis-regulatory region sequence-specific DNA binding"/>
    <property type="evidence" value="ECO:0007669"/>
    <property type="project" value="TreeGrafter"/>
</dbReference>
<keyword evidence="12" id="KW-1185">Reference proteome</keyword>
<evidence type="ECO:0000259" key="10">
    <source>
        <dbReference type="PROSITE" id="PS50071"/>
    </source>
</evidence>
<feature type="region of interest" description="Disordered" evidence="9">
    <location>
        <begin position="1677"/>
        <end position="1699"/>
    </location>
</feature>
<feature type="compositionally biased region" description="Pro residues" evidence="9">
    <location>
        <begin position="864"/>
        <end position="886"/>
    </location>
</feature>
<keyword evidence="4 7" id="KW-0238">DNA-binding</keyword>
<dbReference type="InterPro" id="IPR001356">
    <property type="entry name" value="HD"/>
</dbReference>
<dbReference type="GO" id="GO:0005634">
    <property type="term" value="C:nucleus"/>
    <property type="evidence" value="ECO:0007669"/>
    <property type="project" value="UniProtKB-SubCell"/>
</dbReference>
<reference evidence="11 12" key="1">
    <citation type="submission" date="2015-07" db="EMBL/GenBank/DDBJ databases">
        <title>The genome of Melipona quadrifasciata.</title>
        <authorList>
            <person name="Pan H."/>
            <person name="Kapheim K."/>
        </authorList>
    </citation>
    <scope>NUCLEOTIDE SEQUENCE [LARGE SCALE GENOMIC DNA]</scope>
    <source>
        <strain evidence="11">0111107301</strain>
        <tissue evidence="11">Whole body</tissue>
    </source>
</reference>
<keyword evidence="5 7" id="KW-0371">Homeobox</keyword>
<dbReference type="CDD" id="cd00086">
    <property type="entry name" value="homeodomain"/>
    <property type="match status" value="1"/>
</dbReference>
<evidence type="ECO:0000313" key="12">
    <source>
        <dbReference type="Proteomes" id="UP000053105"/>
    </source>
</evidence>
<comment type="similarity">
    <text evidence="2">Belongs to the SIX/Sine oculis homeobox family.</text>
</comment>
<dbReference type="Proteomes" id="UP000053105">
    <property type="component" value="Unassembled WGS sequence"/>
</dbReference>
<protein>
    <submittedName>
        <fullName evidence="11">Homeobox protein SIX6</fullName>
    </submittedName>
</protein>
<feature type="compositionally biased region" description="Basic and acidic residues" evidence="9">
    <location>
        <begin position="1198"/>
        <end position="1211"/>
    </location>
</feature>
<dbReference type="Gene3D" id="1.10.10.60">
    <property type="entry name" value="Homeodomain-like"/>
    <property type="match status" value="1"/>
</dbReference>
<evidence type="ECO:0000256" key="9">
    <source>
        <dbReference type="SAM" id="MobiDB-lite"/>
    </source>
</evidence>
<dbReference type="InterPro" id="IPR031701">
    <property type="entry name" value="SIX1_SD"/>
</dbReference>
<dbReference type="EMBL" id="KQ435794">
    <property type="protein sequence ID" value="KOX73777.1"/>
    <property type="molecule type" value="Genomic_DNA"/>
</dbReference>
<gene>
    <name evidence="11" type="ORF">WN51_13855</name>
</gene>
<proteinExistence type="inferred from homology"/>
<evidence type="ECO:0000256" key="1">
    <source>
        <dbReference type="ARBA" id="ARBA00004123"/>
    </source>
</evidence>
<evidence type="ECO:0000256" key="5">
    <source>
        <dbReference type="ARBA" id="ARBA00023155"/>
    </source>
</evidence>
<organism evidence="11 12">
    <name type="scientific">Melipona quadrifasciata</name>
    <dbReference type="NCBI Taxonomy" id="166423"/>
    <lineage>
        <taxon>Eukaryota</taxon>
        <taxon>Metazoa</taxon>
        <taxon>Ecdysozoa</taxon>
        <taxon>Arthropoda</taxon>
        <taxon>Hexapoda</taxon>
        <taxon>Insecta</taxon>
        <taxon>Pterygota</taxon>
        <taxon>Neoptera</taxon>
        <taxon>Endopterygota</taxon>
        <taxon>Hymenoptera</taxon>
        <taxon>Apocrita</taxon>
        <taxon>Aculeata</taxon>
        <taxon>Apoidea</taxon>
        <taxon>Anthophila</taxon>
        <taxon>Apidae</taxon>
        <taxon>Melipona</taxon>
    </lineage>
</organism>
<dbReference type="GO" id="GO:0000981">
    <property type="term" value="F:DNA-binding transcription factor activity, RNA polymerase II-specific"/>
    <property type="evidence" value="ECO:0007669"/>
    <property type="project" value="TreeGrafter"/>
</dbReference>
<sequence length="1788" mass="200042">MTMKRKKEVVAVPQRTGVSGILERKGSGTIEPDEMSAVAPAGTGATAPPANGPIVPAPVFALPTLSFTVGQVATVCETLEESGDIERLARFLWSLPVAHPNIQELNQSEAVLRARAIVAFHSGHYRELYAILERHKFTKDSHGKLQAMWLEAHYQEAEKLRGRPLGPVDKYRVRKKFPLPRTIWDGEQKTHCFKERTRSLLREWYLQDPYPNPGKKRELAAATGLTPTQVGNWFKNRRQRDRAAAAKNRCDFFRRNVITRPLKVRRNAPLERISSRKMLTTLKISSPAWYGTFESIVIEEKGEGQYRHRIDLSSNFTLSSICLLTYFLDLFYRFLMANWRMANQFEGEGTWKALKRVLETREGGLMRGPSYAATTTCDIEFQRSVIRVSGYLVGATSTYVALQGLPCIERTFHRMRPRIPQIRVSNTRLAQAASGCAPSVDVLPIFDVKQQSVRNPARMGANQPNRNRIKQSSGTKSKDLDLKRIARIHLKSVAKDKATMRIVRNLLNVDRNRIKQSSGTKSKDLDLKRIARIHLKSVSEDNTTMRIVWNLLNVDRNRIKQSSGTKSKDLDLKRIARIHLKSVSEDNTTMRIVWNSSGTKSKDLDLKRIARIHLKSVAKDKATMRIDQNCQLVKFLECSILLIPFTPFDTRGGLMKRCGQNGLKYCKRTLRTGDVLVTRNPPSMDAFVMAETFLEKKLSFNAFLRARPTAETAVGKVGSTNLKCFCSSYSSITHMTVLLLTDILDSKYLMDRPLLDTAWMALAKIANERAAIRPNDRGILCRVWRTIESDENYITKLVDMVEELVDQFLIHDYTRKRKTVLKMQQQSGTGNGNARRALSPGPGGSDTEDSDISLGGTSPASPSSSPPPTHQPPVPLGPLGPLPPPSLNFRFDPSQSQFRFNHATAFKFPPAGFRFGPHSPQHNHPNISGGGIFRLTETSPFQAVGPRGDLGSRLPDPLGLPPPRLHPHDGLLHHPQIQHQLPEGMSRISEGSRLSDGGISRLSDSLSEAHSPPLMATNLSVTGPLRVAVPSPHTPSSRGSPTIGQQTPQGQSQGQGLIRVATPPPNPKPPQIHRPFSPALCIQSVHNDAFREKKKKQQQRCTREDSILPLIPFGIFWKTLAEDLHSAETIDLTDRRQIRHRDNAAKIIMGAHRVPAMGGLSEITMPTSGRVGAPSADWVDSGKLVGSSSTTASPVNEEASKRGGEGGGRQKCDAWKSEGFMNPRCAGLDRLCLIGFHLSTSDTTGSAIESSKPNPILIDVRERKGETIARIIFGATNTTYGRPPDLDKVFSYYILTRNGETVVRGTSSIIIIIHRVKQKASCQNGSIERSMFDFVADKDAMMERIKVEEPQKEEMHIRNAQVTLKWILLNHCADHRPSYSNGGEGSKEKQRSKDKLVQEPDAGPSHYRMLSQAAETLDPFDGREPVSRTPKFYHHRSQLMAPDDPKTITGFSTASNSSKQRPIPHSTDRVPFVTATSIRISNQYTIAKNMANESSVCAVLSSDRINGSEAPRISISHGVMARTTGRRCSSRSQEVGTLEAERGNWWWTARGGGLHSTGNEPSCLVITDRQLLGRLWPTDEFDVSQFSGIWIISSVHDRTDKINEFLSLTKGRLRISKSYPRIRSEKRFARRDDVRDIGRVNGIHLGEIQLRIDNELVPPGQQRRKLQTEIALSTLRVRPETHKGAHPTSNDDNNNNDDNSDRWCVDRSLTHPVPPLSRMLENLRFYHRFVILLSAHNYRMWLQKLSLWTFRTNEKRICVADGNRQAKKMAATLHLPGVVLGAKERSIP</sequence>
<dbReference type="PANTHER" id="PTHR10390">
    <property type="entry name" value="HOMEOBOX PROTEIN SIX"/>
    <property type="match status" value="1"/>
</dbReference>
<feature type="region of interest" description="Disordered" evidence="9">
    <location>
        <begin position="988"/>
        <end position="1073"/>
    </location>
</feature>
<dbReference type="STRING" id="166423.A0A0M8ZYZ3"/>
<dbReference type="PANTHER" id="PTHR10390:SF33">
    <property type="entry name" value="PROTEIN OPTIX"/>
    <property type="match status" value="1"/>
</dbReference>
<name>A0A0M8ZYZ3_9HYME</name>
<feature type="compositionally biased region" description="Pro residues" evidence="9">
    <location>
        <begin position="1062"/>
        <end position="1072"/>
    </location>
</feature>
<dbReference type="SMART" id="SM00389">
    <property type="entry name" value="HOX"/>
    <property type="match status" value="1"/>
</dbReference>
<feature type="compositionally biased region" description="Polar residues" evidence="9">
    <location>
        <begin position="462"/>
        <end position="475"/>
    </location>
</feature>
<dbReference type="FunFam" id="1.10.10.60:FF:000046">
    <property type="entry name" value="SIX homeobox 3"/>
    <property type="match status" value="1"/>
</dbReference>
<dbReference type="Pfam" id="PF16878">
    <property type="entry name" value="SIX1_SD"/>
    <property type="match status" value="1"/>
</dbReference>
<dbReference type="Pfam" id="PF00046">
    <property type="entry name" value="Homeodomain"/>
    <property type="match status" value="1"/>
</dbReference>
<dbReference type="GO" id="GO:0005667">
    <property type="term" value="C:transcription regulator complex"/>
    <property type="evidence" value="ECO:0007669"/>
    <property type="project" value="TreeGrafter"/>
</dbReference>
<dbReference type="SUPFAM" id="SSF46689">
    <property type="entry name" value="Homeodomain-like"/>
    <property type="match status" value="1"/>
</dbReference>
<evidence type="ECO:0000256" key="4">
    <source>
        <dbReference type="ARBA" id="ARBA00023125"/>
    </source>
</evidence>
<feature type="domain" description="Homeobox" evidence="10">
    <location>
        <begin position="184"/>
        <end position="244"/>
    </location>
</feature>
<dbReference type="PROSITE" id="PS50071">
    <property type="entry name" value="HOMEOBOX_2"/>
    <property type="match status" value="1"/>
</dbReference>
<feature type="region of interest" description="Disordered" evidence="9">
    <location>
        <begin position="457"/>
        <end position="476"/>
    </location>
</feature>
<feature type="region of interest" description="Disordered" evidence="9">
    <location>
        <begin position="1182"/>
        <end position="1211"/>
    </location>
</feature>
<evidence type="ECO:0000256" key="6">
    <source>
        <dbReference type="ARBA" id="ARBA00023242"/>
    </source>
</evidence>
<evidence type="ECO:0000256" key="2">
    <source>
        <dbReference type="ARBA" id="ARBA00008161"/>
    </source>
</evidence>
<dbReference type="InterPro" id="IPR009057">
    <property type="entry name" value="Homeodomain-like_sf"/>
</dbReference>
<evidence type="ECO:0000313" key="11">
    <source>
        <dbReference type="EMBL" id="KOX73777.1"/>
    </source>
</evidence>
<evidence type="ECO:0000256" key="8">
    <source>
        <dbReference type="RuleBase" id="RU000682"/>
    </source>
</evidence>
<feature type="region of interest" description="Disordered" evidence="9">
    <location>
        <begin position="1377"/>
        <end position="1404"/>
    </location>
</feature>
<evidence type="ECO:0000256" key="7">
    <source>
        <dbReference type="PROSITE-ProRule" id="PRU00108"/>
    </source>
</evidence>
<keyword evidence="3" id="KW-0217">Developmental protein</keyword>
<keyword evidence="6 7" id="KW-0539">Nucleus</keyword>
<comment type="subcellular location">
    <subcellularLocation>
        <location evidence="1 7 8">Nucleus</location>
    </subcellularLocation>
</comment>
<feature type="compositionally biased region" description="Low complexity" evidence="9">
    <location>
        <begin position="853"/>
        <end position="863"/>
    </location>
</feature>
<evidence type="ECO:0000256" key="3">
    <source>
        <dbReference type="ARBA" id="ARBA00022473"/>
    </source>
</evidence>
<accession>A0A0M8ZYZ3</accession>